<reference evidence="8" key="1">
    <citation type="submission" date="2020-06" db="EMBL/GenBank/DDBJ databases">
        <authorList>
            <person name="Li T."/>
            <person name="Hu X."/>
            <person name="Zhang T."/>
            <person name="Song X."/>
            <person name="Zhang H."/>
            <person name="Dai N."/>
            <person name="Sheng W."/>
            <person name="Hou X."/>
            <person name="Wei L."/>
        </authorList>
    </citation>
    <scope>NUCLEOTIDE SEQUENCE</scope>
    <source>
        <strain evidence="8">KEN1</strain>
        <tissue evidence="8">Leaf</tissue>
    </source>
</reference>
<dbReference type="InterPro" id="IPR045109">
    <property type="entry name" value="LSDs-like"/>
</dbReference>
<feature type="compositionally biased region" description="Acidic residues" evidence="6">
    <location>
        <begin position="117"/>
        <end position="134"/>
    </location>
</feature>
<evidence type="ECO:0000256" key="5">
    <source>
        <dbReference type="PROSITE-ProRule" id="PRU01002"/>
    </source>
</evidence>
<dbReference type="PANTHER" id="PTHR12549">
    <property type="entry name" value="JMJC DOMAIN-CONTAINING HISTONE DEMETHYLATION PROTEIN"/>
    <property type="match status" value="1"/>
</dbReference>
<dbReference type="GO" id="GO:0003712">
    <property type="term" value="F:transcription coregulator activity"/>
    <property type="evidence" value="ECO:0007669"/>
    <property type="project" value="TreeGrafter"/>
</dbReference>
<dbReference type="Pfam" id="PF08879">
    <property type="entry name" value="WRC"/>
    <property type="match status" value="1"/>
</dbReference>
<dbReference type="GO" id="GO:0000785">
    <property type="term" value="C:chromatin"/>
    <property type="evidence" value="ECO:0007669"/>
    <property type="project" value="TreeGrafter"/>
</dbReference>
<comment type="similarity">
    <text evidence="2">Belongs to the JARID1 histone demethylase family.</text>
</comment>
<protein>
    <submittedName>
        <fullName evidence="8">Lysine-specific demethylase</fullName>
    </submittedName>
</protein>
<keyword evidence="3" id="KW-0479">Metal-binding</keyword>
<feature type="region of interest" description="Disordered" evidence="6">
    <location>
        <begin position="1"/>
        <end position="22"/>
    </location>
</feature>
<gene>
    <name evidence="8" type="ORF">Slati_1462500</name>
</gene>
<dbReference type="PANTHER" id="PTHR12549:SF36">
    <property type="entry name" value="LYSINE-SPECIFIC DEMETHYLASE JMJ25-LIKE"/>
    <property type="match status" value="1"/>
</dbReference>
<proteinExistence type="inferred from homology"/>
<feature type="compositionally biased region" description="Basic residues" evidence="6">
    <location>
        <begin position="356"/>
        <end position="367"/>
    </location>
</feature>
<dbReference type="GO" id="GO:0046872">
    <property type="term" value="F:metal ion binding"/>
    <property type="evidence" value="ECO:0007669"/>
    <property type="project" value="UniProtKB-KW"/>
</dbReference>
<evidence type="ECO:0000256" key="1">
    <source>
        <dbReference type="ARBA" id="ARBA00004123"/>
    </source>
</evidence>
<dbReference type="InterPro" id="IPR014977">
    <property type="entry name" value="WRC_dom"/>
</dbReference>
<feature type="region of interest" description="Disordered" evidence="6">
    <location>
        <begin position="87"/>
        <end position="252"/>
    </location>
</feature>
<feature type="compositionally biased region" description="Basic and acidic residues" evidence="6">
    <location>
        <begin position="205"/>
        <end position="221"/>
    </location>
</feature>
<evidence type="ECO:0000259" key="7">
    <source>
        <dbReference type="PROSITE" id="PS51667"/>
    </source>
</evidence>
<keyword evidence="4" id="KW-0539">Nucleus</keyword>
<sequence>MTREREKTPPDGARCRRSDGKQWRCRGRRVGDQPYCERHRYLLSSTSKNSKRKAFASARATRVVGEEPPKGGGRWVREKKRGVFRRGGDVVSSSEQEVIREKRLRSREKDGKNVENLDGDEGGEEIDAESEDGDNVGVVKTGKTKGLRTMTEVSGSSVAGSESGEYVEEEKTLELVQRGGAARKEKSDFSEEDGSEEDGIGGSSDKGDDVAEVKVGKKDGKAGPLLKKKGVTLRGKKMQVKREEEKSEEDDDLGFQVVKKRAKNNVMESEIKSKGIKAREKATLLMKKTEKEENHSDGDSEIELTDRQVKTPGRSVTVGSVLHRKKGEDHKNTRKKIVHSKRAGTDEHSSDDGSWYKHHNLRKRKSPRQMDGPGVLTKRKYISDDPSDPYQMCHQCMKSDRKVVRCSQCRRRRYCFRCIEAWHAHVVGKVATVKLVYREFIFLRVSYVVMQKKTEKKYVSLSISLVSSCLFLKNLVMIRSEKDIEAKIRGSALSDLKIEKVDFSPNEHVYCNNCRTSIVDFHRSCPNCLYDLCITCCKEIREGCLRGCDKEVVIQYIDRGEHYLHGTEPSVTSKRGTTSISCSKSNCRSEEMPLPEWKATELELKEKAENLVVACGPAEVSQISGRCPCSKSNDGSAWDGQLRKASYRSSRDNDLYCRLASDIQPGKLEHFQRHWIMGEPIVVRDSQTHIWIELGSNGNVACIP</sequence>
<feature type="compositionally biased region" description="Acidic residues" evidence="6">
    <location>
        <begin position="190"/>
        <end position="199"/>
    </location>
</feature>
<dbReference type="GO" id="GO:0006357">
    <property type="term" value="P:regulation of transcription by RNA polymerase II"/>
    <property type="evidence" value="ECO:0007669"/>
    <property type="project" value="TreeGrafter"/>
</dbReference>
<comment type="caution">
    <text evidence="5">Lacks conserved residue(s) required for the propagation of feature annotation.</text>
</comment>
<dbReference type="EMBL" id="JACGWN010000005">
    <property type="protein sequence ID" value="KAL0449061.1"/>
    <property type="molecule type" value="Genomic_DNA"/>
</dbReference>
<comment type="caution">
    <text evidence="8">The sequence shown here is derived from an EMBL/GenBank/DDBJ whole genome shotgun (WGS) entry which is preliminary data.</text>
</comment>
<evidence type="ECO:0000256" key="6">
    <source>
        <dbReference type="SAM" id="MobiDB-lite"/>
    </source>
</evidence>
<dbReference type="Gene3D" id="2.60.120.650">
    <property type="entry name" value="Cupin"/>
    <property type="match status" value="1"/>
</dbReference>
<dbReference type="PROSITE" id="PS51667">
    <property type="entry name" value="WRC"/>
    <property type="match status" value="1"/>
</dbReference>
<dbReference type="GO" id="GO:0032454">
    <property type="term" value="F:histone H3K9 demethylase activity"/>
    <property type="evidence" value="ECO:0007669"/>
    <property type="project" value="InterPro"/>
</dbReference>
<feature type="compositionally biased region" description="Basic and acidic residues" evidence="6">
    <location>
        <begin position="97"/>
        <end position="115"/>
    </location>
</feature>
<evidence type="ECO:0000256" key="2">
    <source>
        <dbReference type="ARBA" id="ARBA00006801"/>
    </source>
</evidence>
<feature type="region of interest" description="Disordered" evidence="6">
    <location>
        <begin position="287"/>
        <end position="309"/>
    </location>
</feature>
<dbReference type="GO" id="GO:0031490">
    <property type="term" value="F:chromatin DNA binding"/>
    <property type="evidence" value="ECO:0007669"/>
    <property type="project" value="TreeGrafter"/>
</dbReference>
<evidence type="ECO:0000256" key="3">
    <source>
        <dbReference type="ARBA" id="ARBA00022723"/>
    </source>
</evidence>
<name>A0AAW2X642_9LAMI</name>
<dbReference type="AlphaFoldDB" id="A0AAW2X642"/>
<feature type="compositionally biased region" description="Basic and acidic residues" evidence="6">
    <location>
        <begin position="343"/>
        <end position="355"/>
    </location>
</feature>
<feature type="compositionally biased region" description="Low complexity" evidence="6">
    <location>
        <begin position="152"/>
        <end position="164"/>
    </location>
</feature>
<feature type="region of interest" description="Disordered" evidence="6">
    <location>
        <begin position="324"/>
        <end position="376"/>
    </location>
</feature>
<feature type="region of interest" description="Disordered" evidence="6">
    <location>
        <begin position="47"/>
        <end position="75"/>
    </location>
</feature>
<feature type="compositionally biased region" description="Basic residues" evidence="6">
    <location>
        <begin position="226"/>
        <end position="239"/>
    </location>
</feature>
<evidence type="ECO:0000256" key="4">
    <source>
        <dbReference type="ARBA" id="ARBA00023242"/>
    </source>
</evidence>
<comment type="subcellular location">
    <subcellularLocation>
        <location evidence="1">Nucleus</location>
    </subcellularLocation>
</comment>
<feature type="compositionally biased region" description="Basic residues" evidence="6">
    <location>
        <begin position="332"/>
        <end position="342"/>
    </location>
</feature>
<accession>A0AAW2X642</accession>
<dbReference type="GO" id="GO:0000118">
    <property type="term" value="C:histone deacetylase complex"/>
    <property type="evidence" value="ECO:0007669"/>
    <property type="project" value="TreeGrafter"/>
</dbReference>
<feature type="domain" description="WRC" evidence="7">
    <location>
        <begin position="9"/>
        <end position="54"/>
    </location>
</feature>
<organism evidence="8">
    <name type="scientific">Sesamum latifolium</name>
    <dbReference type="NCBI Taxonomy" id="2727402"/>
    <lineage>
        <taxon>Eukaryota</taxon>
        <taxon>Viridiplantae</taxon>
        <taxon>Streptophyta</taxon>
        <taxon>Embryophyta</taxon>
        <taxon>Tracheophyta</taxon>
        <taxon>Spermatophyta</taxon>
        <taxon>Magnoliopsida</taxon>
        <taxon>eudicotyledons</taxon>
        <taxon>Gunneridae</taxon>
        <taxon>Pentapetalae</taxon>
        <taxon>asterids</taxon>
        <taxon>lamiids</taxon>
        <taxon>Lamiales</taxon>
        <taxon>Pedaliaceae</taxon>
        <taxon>Sesamum</taxon>
    </lineage>
</organism>
<reference evidence="8" key="2">
    <citation type="journal article" date="2024" name="Plant">
        <title>Genomic evolution and insights into agronomic trait innovations of Sesamum species.</title>
        <authorList>
            <person name="Miao H."/>
            <person name="Wang L."/>
            <person name="Qu L."/>
            <person name="Liu H."/>
            <person name="Sun Y."/>
            <person name="Le M."/>
            <person name="Wang Q."/>
            <person name="Wei S."/>
            <person name="Zheng Y."/>
            <person name="Lin W."/>
            <person name="Duan Y."/>
            <person name="Cao H."/>
            <person name="Xiong S."/>
            <person name="Wang X."/>
            <person name="Wei L."/>
            <person name="Li C."/>
            <person name="Ma Q."/>
            <person name="Ju M."/>
            <person name="Zhao R."/>
            <person name="Li G."/>
            <person name="Mu C."/>
            <person name="Tian Q."/>
            <person name="Mei H."/>
            <person name="Zhang T."/>
            <person name="Gao T."/>
            <person name="Zhang H."/>
        </authorList>
    </citation>
    <scope>NUCLEOTIDE SEQUENCE</scope>
    <source>
        <strain evidence="8">KEN1</strain>
    </source>
</reference>
<evidence type="ECO:0000313" key="8">
    <source>
        <dbReference type="EMBL" id="KAL0449061.1"/>
    </source>
</evidence>